<dbReference type="InterPro" id="IPR036047">
    <property type="entry name" value="F-box-like_dom_sf"/>
</dbReference>
<gene>
    <name evidence="2" type="ORF">C2E21_4625</name>
</gene>
<dbReference type="Gene3D" id="3.80.10.10">
    <property type="entry name" value="Ribonuclease Inhibitor"/>
    <property type="match status" value="1"/>
</dbReference>
<dbReference type="STRING" id="3076.A0A2P6TR59"/>
<evidence type="ECO:0000313" key="2">
    <source>
        <dbReference type="EMBL" id="PRW56552.1"/>
    </source>
</evidence>
<comment type="caution">
    <text evidence="2">The sequence shown here is derived from an EMBL/GenBank/DDBJ whole genome shotgun (WGS) entry which is preliminary data.</text>
</comment>
<comment type="subcellular location">
    <subcellularLocation>
        <location evidence="1">Cytoplasm</location>
        <location evidence="1">Cytoskeleton</location>
        <location evidence="1">Cilium axoneme</location>
    </subcellularLocation>
</comment>
<sequence>MAGQAAEEAAGPRLLDLPDPLLLDVLSRLTLQERLCGVALACRTLCSLALAPPLVQSVHVVLWGGEDTEQRLSSLCRWLENVAAGRVRRLDLELGLPPTSQFDPAALQATLAGQPELQELRLALSGLTLPLGGWAAALPLRTLCIDQLAGPLLLEASLCWPPSLRALRLHGEPLQLRAALPGTLTRLEIGWLQRERGLELPRQVSELTGLRELELWGQTDQNSRDLECLSSLAQLSRLELRGYHDLAAILPLVPNLEELSVGALVNSTTADALRRALEHTPRLTHLIGSDASDRNFEYVLEAMQGSTQLRLLSMSTFKELSEPSCHSSEPERMQAAAGIGPDLRIQLDCPPDVHAYWPDCVAVASVAVLIQQPPRPLGPLKQKVEQAALQLAVEAEPRLLLATEPPAASQQQPLTLAMAQEAKYALFLLCGLARLSGQWRLMLPDSLPAFRRATASFLDFAASPGNEPISCAPVSASERAAARSASGAGEGRKAGGALVAAGSGSRAGSSASLALGKGWFEAVAAGAGGGSGTAPAGGYLWQLAERLYSSAQYALAFQLALAPEVGEEELADLGPEWVRPATLLALQEDVLGVADDCSTDAARRDPSGRRLARTLQALLGLSSQMQDSMGAERLHRHKQAVAAAIGRLAALSAGRRT</sequence>
<dbReference type="SUPFAM" id="SSF52047">
    <property type="entry name" value="RNI-like"/>
    <property type="match status" value="1"/>
</dbReference>
<dbReference type="GO" id="GO:0005930">
    <property type="term" value="C:axoneme"/>
    <property type="evidence" value="ECO:0007669"/>
    <property type="project" value="UniProtKB-SubCell"/>
</dbReference>
<organism evidence="2 3">
    <name type="scientific">Chlorella sorokiniana</name>
    <name type="common">Freshwater green alga</name>
    <dbReference type="NCBI Taxonomy" id="3076"/>
    <lineage>
        <taxon>Eukaryota</taxon>
        <taxon>Viridiplantae</taxon>
        <taxon>Chlorophyta</taxon>
        <taxon>core chlorophytes</taxon>
        <taxon>Trebouxiophyceae</taxon>
        <taxon>Chlorellales</taxon>
        <taxon>Chlorellaceae</taxon>
        <taxon>Chlorella clade</taxon>
        <taxon>Chlorella</taxon>
    </lineage>
</organism>
<evidence type="ECO:0000256" key="1">
    <source>
        <dbReference type="ARBA" id="ARBA00004430"/>
    </source>
</evidence>
<dbReference type="OrthoDB" id="676979at2759"/>
<accession>A0A2P6TR59</accession>
<dbReference type="AlphaFoldDB" id="A0A2P6TR59"/>
<dbReference type="InterPro" id="IPR032675">
    <property type="entry name" value="LRR_dom_sf"/>
</dbReference>
<dbReference type="SUPFAM" id="SSF81383">
    <property type="entry name" value="F-box domain"/>
    <property type="match status" value="1"/>
</dbReference>
<keyword evidence="3" id="KW-1185">Reference proteome</keyword>
<evidence type="ECO:0000313" key="3">
    <source>
        <dbReference type="Proteomes" id="UP000239899"/>
    </source>
</evidence>
<dbReference type="EMBL" id="LHPG02000008">
    <property type="protein sequence ID" value="PRW56552.1"/>
    <property type="molecule type" value="Genomic_DNA"/>
</dbReference>
<proteinExistence type="predicted"/>
<reference evidence="2 3" key="1">
    <citation type="journal article" date="2018" name="Plant J.">
        <title>Genome sequences of Chlorella sorokiniana UTEX 1602 and Micractinium conductrix SAG 241.80: implications to maltose excretion by a green alga.</title>
        <authorList>
            <person name="Arriola M.B."/>
            <person name="Velmurugan N."/>
            <person name="Zhang Y."/>
            <person name="Plunkett M.H."/>
            <person name="Hondzo H."/>
            <person name="Barney B.M."/>
        </authorList>
    </citation>
    <scope>NUCLEOTIDE SEQUENCE [LARGE SCALE GENOMIC DNA]</scope>
    <source>
        <strain evidence="3">UTEX 1602</strain>
    </source>
</reference>
<name>A0A2P6TR59_CHLSO</name>
<protein>
    <submittedName>
        <fullName evidence="2">Ras suppressor 1-like</fullName>
    </submittedName>
</protein>
<dbReference type="Proteomes" id="UP000239899">
    <property type="component" value="Unassembled WGS sequence"/>
</dbReference>